<keyword evidence="4" id="KW-0813">Transport</keyword>
<gene>
    <name evidence="8" type="ORF">QFI66_007600</name>
</gene>
<evidence type="ECO:0000256" key="5">
    <source>
        <dbReference type="ARBA" id="ARBA00022989"/>
    </source>
</evidence>
<evidence type="ECO:0000256" key="4">
    <source>
        <dbReference type="ARBA" id="ARBA00022970"/>
    </source>
</evidence>
<feature type="transmembrane region" description="Helical" evidence="7">
    <location>
        <begin position="6"/>
        <end position="32"/>
    </location>
</feature>
<keyword evidence="3 7" id="KW-0812">Transmembrane</keyword>
<dbReference type="InterPro" id="IPR001123">
    <property type="entry name" value="LeuE-type"/>
</dbReference>
<feature type="transmembrane region" description="Helical" evidence="7">
    <location>
        <begin position="176"/>
        <end position="197"/>
    </location>
</feature>
<keyword evidence="2" id="KW-1003">Cell membrane</keyword>
<feature type="transmembrane region" description="Helical" evidence="7">
    <location>
        <begin position="140"/>
        <end position="164"/>
    </location>
</feature>
<dbReference type="PANTHER" id="PTHR30086:SF20">
    <property type="entry name" value="ARGININE EXPORTER PROTEIN ARGO-RELATED"/>
    <property type="match status" value="1"/>
</dbReference>
<dbReference type="Pfam" id="PF01810">
    <property type="entry name" value="LysE"/>
    <property type="match status" value="1"/>
</dbReference>
<dbReference type="RefSeq" id="WP_331834296.1">
    <property type="nucleotide sequence ID" value="NZ_JARXNH020000051.1"/>
</dbReference>
<evidence type="ECO:0000313" key="8">
    <source>
        <dbReference type="EMBL" id="MEK0247979.1"/>
    </source>
</evidence>
<evidence type="ECO:0000256" key="2">
    <source>
        <dbReference type="ARBA" id="ARBA00022475"/>
    </source>
</evidence>
<comment type="subcellular location">
    <subcellularLocation>
        <location evidence="1">Cell membrane</location>
        <topology evidence="1">Multi-pass membrane protein</topology>
    </subcellularLocation>
</comment>
<name>A0ABU8Z4U1_9ENTR</name>
<reference evidence="8 9" key="1">
    <citation type="submission" date="2024-03" db="EMBL/GenBank/DDBJ databases">
        <title>Two novel Raoultella species associated with bleeding cankers of broadleaf hosts, Raoultella scottia sp. nov. and Raoultella lignicola sp. nov.</title>
        <authorList>
            <person name="Brady C.L."/>
        </authorList>
    </citation>
    <scope>NUCLEOTIDE SEQUENCE [LARGE SCALE GENOMIC DNA]</scope>
    <source>
        <strain evidence="8 9">BAC 10a-01-01</strain>
    </source>
</reference>
<proteinExistence type="predicted"/>
<evidence type="ECO:0000256" key="3">
    <source>
        <dbReference type="ARBA" id="ARBA00022692"/>
    </source>
</evidence>
<evidence type="ECO:0000313" key="9">
    <source>
        <dbReference type="Proteomes" id="UP001334005"/>
    </source>
</evidence>
<evidence type="ECO:0000256" key="6">
    <source>
        <dbReference type="ARBA" id="ARBA00023136"/>
    </source>
</evidence>
<evidence type="ECO:0000256" key="7">
    <source>
        <dbReference type="SAM" id="Phobius"/>
    </source>
</evidence>
<accession>A0ABU8Z4U1</accession>
<dbReference type="EMBL" id="JARXNH020000051">
    <property type="protein sequence ID" value="MEK0247979.1"/>
    <property type="molecule type" value="Genomic_DNA"/>
</dbReference>
<sequence length="204" mass="21385">MNYVLVAGYCLTVVALIATPGPVVLLVTGTAAREGSARAVRTMVGGNLASLLLIAVAAAMLTGTLHLDPQALALVAIGGSLYIAFLAIGMLRATSAAHPAARRSGGLAVGFITALANPKDILFFVAFFPQFIHITADTGVSLGILTALWVVIDLSVLSLYILAIHRWLTLAHTRRLTTISAAFLLALALYGFGYNLWQLIGSRV</sequence>
<feature type="transmembrane region" description="Helical" evidence="7">
    <location>
        <begin position="44"/>
        <end position="65"/>
    </location>
</feature>
<protein>
    <submittedName>
        <fullName evidence="8">LysE family translocator</fullName>
    </submittedName>
</protein>
<dbReference type="Proteomes" id="UP001334005">
    <property type="component" value="Unassembled WGS sequence"/>
</dbReference>
<keyword evidence="5 7" id="KW-1133">Transmembrane helix</keyword>
<comment type="caution">
    <text evidence="8">The sequence shown here is derived from an EMBL/GenBank/DDBJ whole genome shotgun (WGS) entry which is preliminary data.</text>
</comment>
<evidence type="ECO:0000256" key="1">
    <source>
        <dbReference type="ARBA" id="ARBA00004651"/>
    </source>
</evidence>
<keyword evidence="6 7" id="KW-0472">Membrane</keyword>
<feature type="transmembrane region" description="Helical" evidence="7">
    <location>
        <begin position="105"/>
        <end position="128"/>
    </location>
</feature>
<dbReference type="PANTHER" id="PTHR30086">
    <property type="entry name" value="ARGININE EXPORTER PROTEIN ARGO"/>
    <property type="match status" value="1"/>
</dbReference>
<feature type="transmembrane region" description="Helical" evidence="7">
    <location>
        <begin position="71"/>
        <end position="93"/>
    </location>
</feature>
<organism evidence="8 9">
    <name type="scientific">Raoultella scottii</name>
    <dbReference type="NCBI Taxonomy" id="3040937"/>
    <lineage>
        <taxon>Bacteria</taxon>
        <taxon>Pseudomonadati</taxon>
        <taxon>Pseudomonadota</taxon>
        <taxon>Gammaproteobacteria</taxon>
        <taxon>Enterobacterales</taxon>
        <taxon>Enterobacteriaceae</taxon>
        <taxon>Klebsiella/Raoultella group</taxon>
        <taxon>Raoultella</taxon>
    </lineage>
</organism>
<keyword evidence="9" id="KW-1185">Reference proteome</keyword>
<keyword evidence="4" id="KW-0029">Amino-acid transport</keyword>